<evidence type="ECO:0000256" key="1">
    <source>
        <dbReference type="SAM" id="MobiDB-lite"/>
    </source>
</evidence>
<reference evidence="2" key="1">
    <citation type="journal article" date="2014" name="Front. Microbiol.">
        <title>High frequency of phylogenetically diverse reductive dehalogenase-homologous genes in deep subseafloor sedimentary metagenomes.</title>
        <authorList>
            <person name="Kawai M."/>
            <person name="Futagami T."/>
            <person name="Toyoda A."/>
            <person name="Takaki Y."/>
            <person name="Nishi S."/>
            <person name="Hori S."/>
            <person name="Arai W."/>
            <person name="Tsubouchi T."/>
            <person name="Morono Y."/>
            <person name="Uchiyama I."/>
            <person name="Ito T."/>
            <person name="Fujiyama A."/>
            <person name="Inagaki F."/>
            <person name="Takami H."/>
        </authorList>
    </citation>
    <scope>NUCLEOTIDE SEQUENCE</scope>
    <source>
        <strain evidence="2">Expedition CK06-06</strain>
    </source>
</reference>
<accession>X1RXJ7</accession>
<sequence>MALLGPKPTRASESELEQRMRERDRELNVNPPKVVASDGRFEITGSGSPRATPRVILGTPLASVRLASTPESKSVHISVKTPYMRHFSNGGFIDWWKEKTFGVPRWTLGLGLGGLGLIGLSLR</sequence>
<dbReference type="EMBL" id="BARW01000148">
    <property type="protein sequence ID" value="GAI60244.1"/>
    <property type="molecule type" value="Genomic_DNA"/>
</dbReference>
<evidence type="ECO:0000313" key="2">
    <source>
        <dbReference type="EMBL" id="GAI60244.1"/>
    </source>
</evidence>
<gene>
    <name evidence="2" type="ORF">S12H4_00908</name>
</gene>
<dbReference type="AlphaFoldDB" id="X1RXJ7"/>
<name>X1RXJ7_9ZZZZ</name>
<feature type="region of interest" description="Disordered" evidence="1">
    <location>
        <begin position="1"/>
        <end position="30"/>
    </location>
</feature>
<feature type="compositionally biased region" description="Basic and acidic residues" evidence="1">
    <location>
        <begin position="10"/>
        <end position="27"/>
    </location>
</feature>
<proteinExistence type="predicted"/>
<comment type="caution">
    <text evidence="2">The sequence shown here is derived from an EMBL/GenBank/DDBJ whole genome shotgun (WGS) entry which is preliminary data.</text>
</comment>
<organism evidence="2">
    <name type="scientific">marine sediment metagenome</name>
    <dbReference type="NCBI Taxonomy" id="412755"/>
    <lineage>
        <taxon>unclassified sequences</taxon>
        <taxon>metagenomes</taxon>
        <taxon>ecological metagenomes</taxon>
    </lineage>
</organism>
<protein>
    <submittedName>
        <fullName evidence="2">Uncharacterized protein</fullName>
    </submittedName>
</protein>